<dbReference type="InterPro" id="IPR036047">
    <property type="entry name" value="F-box-like_dom_sf"/>
</dbReference>
<feature type="region of interest" description="Disordered" evidence="2">
    <location>
        <begin position="431"/>
        <end position="455"/>
    </location>
</feature>
<feature type="region of interest" description="Disordered" evidence="2">
    <location>
        <begin position="1"/>
        <end position="21"/>
    </location>
</feature>
<dbReference type="SUPFAM" id="SSF81383">
    <property type="entry name" value="F-box domain"/>
    <property type="match status" value="1"/>
</dbReference>
<evidence type="ECO:0000256" key="2">
    <source>
        <dbReference type="SAM" id="MobiDB-lite"/>
    </source>
</evidence>
<dbReference type="SMART" id="SM00698">
    <property type="entry name" value="MORN"/>
    <property type="match status" value="8"/>
</dbReference>
<protein>
    <submittedName>
        <fullName evidence="3">Morn repeat domain containing protein</fullName>
    </submittedName>
</protein>
<dbReference type="Pfam" id="PF02493">
    <property type="entry name" value="MORN"/>
    <property type="match status" value="9"/>
</dbReference>
<name>A0A811BMS4_9VIRU</name>
<feature type="region of interest" description="Disordered" evidence="2">
    <location>
        <begin position="358"/>
        <end position="377"/>
    </location>
</feature>
<dbReference type="Proteomes" id="UP001253637">
    <property type="component" value="Segment"/>
</dbReference>
<dbReference type="PANTHER" id="PTHR23084">
    <property type="entry name" value="PHOSPHATIDYLINOSITOL-4-PHOSPHATE 5-KINASE RELATED"/>
    <property type="match status" value="1"/>
</dbReference>
<evidence type="ECO:0000256" key="1">
    <source>
        <dbReference type="ARBA" id="ARBA00022737"/>
    </source>
</evidence>
<dbReference type="PANTHER" id="PTHR23084:SF263">
    <property type="entry name" value="MORN REPEAT-CONTAINING PROTEIN 1"/>
    <property type="match status" value="1"/>
</dbReference>
<sequence length="455" mass="48951">MKRQHDGAGDGGAGDGGDGSAIVDERASKRQTRRRGLSRVACLFDALPGEMQVGILVALGDPRVPAVWAQTSRRNYALANDPIVWRRLCEVRFGPVLLRLFDKSLKGWRWLYRAQARAAAPTGVDTGAVLVHAHDSDYVYWGDCLDGLPHGYGLGLLLPTAHVAPEISPVRTKCRDANGAPPAAAVGYEGEWHRGAIHGRGFLTTADGSRYTGQVRDGKPDGHGTLTSASGYHREGQWKVGQAHGYGICTYYGKDHYEGQWEDGAKHGYGTYTWANGNRYQGAFRGDTMNGFGTSTYVDGARFDGQHVGGRRCGSGVYVKGDGTRFECEWRDGVPHGDVNISRPTGAHYRGGLVANGRHGRGVHTNTDGSRYDGQWRDDKRNGTGTWHYADGSCARGEWLDKTALSAVVVHHRDGNALCRPGSPCAACSAVSTTQAAPDAARSPPPGDTQDATAY</sequence>
<dbReference type="Gene3D" id="2.20.110.10">
    <property type="entry name" value="Histone H3 K4-specific methyltransferase SET7/9 N-terminal domain"/>
    <property type="match status" value="4"/>
</dbReference>
<evidence type="ECO:0000313" key="3">
    <source>
        <dbReference type="EMBL" id="BCU03294.1"/>
    </source>
</evidence>
<dbReference type="InterPro" id="IPR003409">
    <property type="entry name" value="MORN"/>
</dbReference>
<accession>A0A811BMS4</accession>
<organism evidence="3 4">
    <name type="scientific">Pandoravirus japonicus</name>
    <dbReference type="NCBI Taxonomy" id="2823154"/>
    <lineage>
        <taxon>Viruses</taxon>
        <taxon>Pandoravirus</taxon>
    </lineage>
</organism>
<evidence type="ECO:0000313" key="4">
    <source>
        <dbReference type="Proteomes" id="UP001253637"/>
    </source>
</evidence>
<dbReference type="EMBL" id="LC625835">
    <property type="protein sequence ID" value="BCU03294.1"/>
    <property type="molecule type" value="Genomic_DNA"/>
</dbReference>
<keyword evidence="1" id="KW-0677">Repeat</keyword>
<reference evidence="3" key="1">
    <citation type="submission" date="2021-04" db="EMBL/GenBank/DDBJ databases">
        <title>Draft Genome Sequence of Pandoravirus japonicus, Isolated from the Sabaishi River of Niigata, Japan.</title>
        <authorList>
            <person name="Hosokawa N."/>
            <person name="Takahashi H."/>
            <person name="Aoki K."/>
            <person name="Takemura M."/>
        </authorList>
    </citation>
    <scope>NUCLEOTIDE SEQUENCE</scope>
</reference>
<feature type="compositionally biased region" description="Gly residues" evidence="2">
    <location>
        <begin position="9"/>
        <end position="19"/>
    </location>
</feature>
<dbReference type="SUPFAM" id="SSF82185">
    <property type="entry name" value="Histone H3 K4-specific methyltransferase SET7/9 N-terminal domain"/>
    <property type="match status" value="3"/>
</dbReference>
<proteinExistence type="predicted"/>